<evidence type="ECO:0000256" key="2">
    <source>
        <dbReference type="ARBA" id="ARBA00022490"/>
    </source>
</evidence>
<comment type="similarity">
    <text evidence="8">Belongs to the AAA ATPase family. Katanin p60 subunit A1 subfamily. A-like 2 sub-subfamily.</text>
</comment>
<evidence type="ECO:0000256" key="9">
    <source>
        <dbReference type="SAM" id="MobiDB-lite"/>
    </source>
</evidence>
<feature type="binding site" evidence="8">
    <location>
        <begin position="294"/>
        <end position="301"/>
    </location>
    <ligand>
        <name>ATP</name>
        <dbReference type="ChEBI" id="CHEBI:30616"/>
    </ligand>
</feature>
<comment type="catalytic activity">
    <reaction evidence="8">
        <text>n ATP + n H2O + a microtubule = n ADP + n phosphate + (n+1) alpha/beta tubulin heterodimers.</text>
        <dbReference type="EC" id="5.6.1.1"/>
    </reaction>
</comment>
<feature type="region of interest" description="Disordered" evidence="9">
    <location>
        <begin position="93"/>
        <end position="112"/>
    </location>
</feature>
<evidence type="ECO:0000256" key="6">
    <source>
        <dbReference type="ARBA" id="ARBA00023212"/>
    </source>
</evidence>
<evidence type="ECO:0000313" key="11">
    <source>
        <dbReference type="Proteomes" id="UP001652624"/>
    </source>
</evidence>
<evidence type="ECO:0000256" key="5">
    <source>
        <dbReference type="ARBA" id="ARBA00022840"/>
    </source>
</evidence>
<dbReference type="RefSeq" id="XP_060029813.1">
    <property type="nucleotide sequence ID" value="XM_060173830.1"/>
</dbReference>
<dbReference type="EC" id="5.6.1.1" evidence="8"/>
<evidence type="ECO:0000256" key="4">
    <source>
        <dbReference type="ARBA" id="ARBA00022741"/>
    </source>
</evidence>
<evidence type="ECO:0000259" key="10">
    <source>
        <dbReference type="SMART" id="SM00382"/>
    </source>
</evidence>
<feature type="compositionally biased region" description="Basic and acidic residues" evidence="9">
    <location>
        <begin position="138"/>
        <end position="148"/>
    </location>
</feature>
<evidence type="ECO:0000256" key="3">
    <source>
        <dbReference type="ARBA" id="ARBA00022701"/>
    </source>
</evidence>
<dbReference type="InterPro" id="IPR003593">
    <property type="entry name" value="AAA+_ATPase"/>
</dbReference>
<keyword evidence="3 8" id="KW-0493">Microtubule</keyword>
<dbReference type="InterPro" id="IPR027417">
    <property type="entry name" value="P-loop_NTPase"/>
</dbReference>
<accession>A0ABM3VZR3</accession>
<dbReference type="Gene3D" id="1.10.8.60">
    <property type="match status" value="1"/>
</dbReference>
<name>A0ABM3VZR3_ERIEU</name>
<dbReference type="PROSITE" id="PS50896">
    <property type="entry name" value="LISH"/>
    <property type="match status" value="1"/>
</dbReference>
<evidence type="ECO:0000256" key="8">
    <source>
        <dbReference type="HAMAP-Rule" id="MF_03025"/>
    </source>
</evidence>
<evidence type="ECO:0000313" key="12">
    <source>
        <dbReference type="RefSeq" id="XP_060029813.1"/>
    </source>
</evidence>
<comment type="subcellular location">
    <subcellularLocation>
        <location evidence="1 8">Cytoplasm</location>
        <location evidence="1 8">Cytoskeleton</location>
        <location evidence="1 8">Spindle pole</location>
    </subcellularLocation>
    <subcellularLocation>
        <location evidence="8">Cytoplasm</location>
        <location evidence="8">Cytoskeleton</location>
    </subcellularLocation>
    <subcellularLocation>
        <location evidence="8">Cytoplasm</location>
    </subcellularLocation>
    <subcellularLocation>
        <location evidence="8">Cytoplasm</location>
        <location evidence="8">Cytoskeleton</location>
        <location evidence="8">Spindle</location>
    </subcellularLocation>
    <text evidence="8">Localizes within the cytoplasm, partially overlapping with microtubules in interphase and to the mitotic spindle and spindle poles during mitosis.</text>
</comment>
<feature type="compositionally biased region" description="Polar residues" evidence="9">
    <location>
        <begin position="149"/>
        <end position="158"/>
    </location>
</feature>
<dbReference type="PANTHER" id="PTHR23074">
    <property type="entry name" value="AAA DOMAIN-CONTAINING"/>
    <property type="match status" value="1"/>
</dbReference>
<dbReference type="CDD" id="cd19509">
    <property type="entry name" value="RecA-like_VPS4-like"/>
    <property type="match status" value="1"/>
</dbReference>
<protein>
    <recommendedName>
        <fullName evidence="8">Katanin p60 ATPase-containing subunit A-like 2</fullName>
        <shortName evidence="8">Katanin p60 subunit A-like 2</shortName>
        <ecNumber evidence="8">5.6.1.1</ecNumber>
    </recommendedName>
    <alternativeName>
        <fullName evidence="8">p60 katanin-like 2</fullName>
    </alternativeName>
</protein>
<evidence type="ECO:0000256" key="7">
    <source>
        <dbReference type="ARBA" id="ARBA00023235"/>
    </source>
</evidence>
<keyword evidence="6 8" id="KW-0206">Cytoskeleton</keyword>
<gene>
    <name evidence="8 12" type="primary">KATNAL2</name>
</gene>
<dbReference type="Pfam" id="PF17862">
    <property type="entry name" value="AAA_lid_3"/>
    <property type="match status" value="1"/>
</dbReference>
<dbReference type="InterPro" id="IPR003959">
    <property type="entry name" value="ATPase_AAA_core"/>
</dbReference>
<dbReference type="InterPro" id="IPR050304">
    <property type="entry name" value="MT-severing_AAA_ATPase"/>
</dbReference>
<sequence>MELSYQTLKITHQAREACEMRTEARRKNLLILILHYLTQEGYLDAANALEQESKFGLRRFEVCDNVDLETILMEYESYYFVKFQKYPKIIKKTPDTAENNLPPRSGGKARRMMNDSCQNLPKIDQPRPRSKTTVGKPGDSRSPHKENPKQQAVHNSSVESANFGLNVSGISKGSGEERVRPQKGQIIDFRGLLTDAIKGASSELGLNSFDCNPDPSERLLKPLSAFIGMNSEMRELAAVVSRDIYLHNPNIKWNDIIGLDAAKQLVKEAVVYPIRYPQLFTGILSPWKGLLLYGPPGTGKTLLAKAVATECKTTFFNISASTIVSKWRGDSEKLVRVLFELARYHAPSTIFLDELESVMSQRGMAPGGEHEGSLRMKTELLVQMDGLARSEDLVFVLAASNLPWELDCAMLRRLEKRILVDLPSQEARQAMIHHWLPPVSESTALELRTELEYGLLSQETEGYSGSDIKLVCREAAMRPVRKIFNELENHHSESSHLPGIRLDTVTTADFLDVLAHTKPSAKNLTQRYSAWQREFESV</sequence>
<feature type="region of interest" description="Disordered" evidence="9">
    <location>
        <begin position="118"/>
        <end position="158"/>
    </location>
</feature>
<keyword evidence="5 8" id="KW-0067">ATP-binding</keyword>
<organism evidence="11 12">
    <name type="scientific">Erinaceus europaeus</name>
    <name type="common">Western European hedgehog</name>
    <dbReference type="NCBI Taxonomy" id="9365"/>
    <lineage>
        <taxon>Eukaryota</taxon>
        <taxon>Metazoa</taxon>
        <taxon>Chordata</taxon>
        <taxon>Craniata</taxon>
        <taxon>Vertebrata</taxon>
        <taxon>Euteleostomi</taxon>
        <taxon>Mammalia</taxon>
        <taxon>Eutheria</taxon>
        <taxon>Laurasiatheria</taxon>
        <taxon>Eulipotyphla</taxon>
        <taxon>Erinaceidae</taxon>
        <taxon>Erinaceinae</taxon>
        <taxon>Erinaceus</taxon>
    </lineage>
</organism>
<keyword evidence="7 8" id="KW-0413">Isomerase</keyword>
<reference evidence="12" key="1">
    <citation type="submission" date="2025-08" db="UniProtKB">
        <authorList>
            <consortium name="RefSeq"/>
        </authorList>
    </citation>
    <scope>IDENTIFICATION</scope>
</reference>
<keyword evidence="4 8" id="KW-0547">Nucleotide-binding</keyword>
<dbReference type="Gene3D" id="3.40.50.300">
    <property type="entry name" value="P-loop containing nucleotide triphosphate hydrolases"/>
    <property type="match status" value="1"/>
</dbReference>
<dbReference type="InterPro" id="IPR027497">
    <property type="entry name" value="Katanin_p60_AL2"/>
</dbReference>
<keyword evidence="2 8" id="KW-0963">Cytoplasm</keyword>
<dbReference type="HAMAP" id="MF_03025">
    <property type="entry name" value="Katanin_p60_AL2"/>
    <property type="match status" value="1"/>
</dbReference>
<dbReference type="GeneID" id="103107209"/>
<dbReference type="InterPro" id="IPR006594">
    <property type="entry name" value="LisH"/>
</dbReference>
<proteinExistence type="inferred from homology"/>
<dbReference type="Proteomes" id="UP001652624">
    <property type="component" value="Chromosome 15"/>
</dbReference>
<dbReference type="SMART" id="SM00667">
    <property type="entry name" value="LisH"/>
    <property type="match status" value="1"/>
</dbReference>
<evidence type="ECO:0000256" key="1">
    <source>
        <dbReference type="ARBA" id="ARBA00004647"/>
    </source>
</evidence>
<dbReference type="SUPFAM" id="SSF52540">
    <property type="entry name" value="P-loop containing nucleoside triphosphate hydrolases"/>
    <property type="match status" value="1"/>
</dbReference>
<dbReference type="InterPro" id="IPR041569">
    <property type="entry name" value="AAA_lid_3"/>
</dbReference>
<keyword evidence="11" id="KW-1185">Reference proteome</keyword>
<feature type="domain" description="AAA+ ATPase" evidence="10">
    <location>
        <begin position="286"/>
        <end position="424"/>
    </location>
</feature>
<dbReference type="Pfam" id="PF00004">
    <property type="entry name" value="AAA"/>
    <property type="match status" value="1"/>
</dbReference>
<dbReference type="SMART" id="SM00382">
    <property type="entry name" value="AAA"/>
    <property type="match status" value="1"/>
</dbReference>
<comment type="function">
    <text evidence="8">Severs microtubules in vitro in an ATP-dependent manner. This activity may promote rapid reorganization of cellular microtubule arrays.</text>
</comment>
<dbReference type="PANTHER" id="PTHR23074:SF78">
    <property type="entry name" value="KATANIN P60 ATPASE-CONTAINING SUBUNIT A-LIKE 2"/>
    <property type="match status" value="1"/>
</dbReference>